<reference evidence="2" key="1">
    <citation type="journal article" date="2015" name="Nature">
        <title>Complex archaea that bridge the gap between prokaryotes and eukaryotes.</title>
        <authorList>
            <person name="Spang A."/>
            <person name="Saw J.H."/>
            <person name="Jorgensen S.L."/>
            <person name="Zaremba-Niedzwiedzka K."/>
            <person name="Martijn J."/>
            <person name="Lind A.E."/>
            <person name="van Eijk R."/>
            <person name="Schleper C."/>
            <person name="Guy L."/>
            <person name="Ettema T.J."/>
        </authorList>
    </citation>
    <scope>NUCLEOTIDE SEQUENCE</scope>
</reference>
<protein>
    <recommendedName>
        <fullName evidence="1">Ryanodine receptor Ryr domain-containing protein</fullName>
    </recommendedName>
</protein>
<feature type="non-terminal residue" evidence="2">
    <location>
        <position position="1"/>
    </location>
</feature>
<sequence>QVDSTVDGVKFHLENPDVTPEQSHENWLKLKLVEGWVFGEKKNGDKKEHPCCVPYADLPSEQKVKDALFSAILSALR</sequence>
<organism evidence="2">
    <name type="scientific">marine sediment metagenome</name>
    <dbReference type="NCBI Taxonomy" id="412755"/>
    <lineage>
        <taxon>unclassified sequences</taxon>
        <taxon>metagenomes</taxon>
        <taxon>ecological metagenomes</taxon>
    </lineage>
</organism>
<dbReference type="AlphaFoldDB" id="A0A0F9E0Q0"/>
<proteinExistence type="predicted"/>
<evidence type="ECO:0000259" key="1">
    <source>
        <dbReference type="Pfam" id="PF02026"/>
    </source>
</evidence>
<feature type="domain" description="Ryanodine receptor Ryr" evidence="1">
    <location>
        <begin position="20"/>
        <end position="66"/>
    </location>
</feature>
<dbReference type="InterPro" id="IPR003032">
    <property type="entry name" value="Ryanodine_rcpt"/>
</dbReference>
<gene>
    <name evidence="2" type="ORF">LCGC14_2424870</name>
</gene>
<accession>A0A0F9E0Q0</accession>
<comment type="caution">
    <text evidence="2">The sequence shown here is derived from an EMBL/GenBank/DDBJ whole genome shotgun (WGS) entry which is preliminary data.</text>
</comment>
<dbReference type="Pfam" id="PF02026">
    <property type="entry name" value="RyR"/>
    <property type="match status" value="1"/>
</dbReference>
<dbReference type="EMBL" id="LAZR01036956">
    <property type="protein sequence ID" value="KKL23486.1"/>
    <property type="molecule type" value="Genomic_DNA"/>
</dbReference>
<name>A0A0F9E0Q0_9ZZZZ</name>
<dbReference type="Gene3D" id="6.20.350.10">
    <property type="match status" value="1"/>
</dbReference>
<evidence type="ECO:0000313" key="2">
    <source>
        <dbReference type="EMBL" id="KKL23486.1"/>
    </source>
</evidence>